<dbReference type="FunFam" id="3.30.160.60:FF:000207">
    <property type="entry name" value="zinc finger protein SNAI2"/>
    <property type="match status" value="1"/>
</dbReference>
<dbReference type="SMART" id="SM00355">
    <property type="entry name" value="ZnF_C2H2"/>
    <property type="match status" value="5"/>
</dbReference>
<evidence type="ECO:0000256" key="7">
    <source>
        <dbReference type="ARBA" id="ARBA00023242"/>
    </source>
</evidence>
<dbReference type="InterPro" id="IPR050527">
    <property type="entry name" value="Snail/Krueppel_Znf"/>
</dbReference>
<accession>A0AA88HP92</accession>
<evidence type="ECO:0000256" key="9">
    <source>
        <dbReference type="PROSITE-ProRule" id="PRU00042"/>
    </source>
</evidence>
<keyword evidence="7" id="KW-0539">Nucleus</keyword>
<dbReference type="GO" id="GO:0060562">
    <property type="term" value="P:epithelial tube morphogenesis"/>
    <property type="evidence" value="ECO:0007669"/>
    <property type="project" value="UniProtKB-ARBA"/>
</dbReference>
<evidence type="ECO:0000259" key="11">
    <source>
        <dbReference type="PROSITE" id="PS50157"/>
    </source>
</evidence>
<evidence type="ECO:0000256" key="10">
    <source>
        <dbReference type="SAM" id="MobiDB-lite"/>
    </source>
</evidence>
<evidence type="ECO:0000256" key="2">
    <source>
        <dbReference type="ARBA" id="ARBA00022723"/>
    </source>
</evidence>
<dbReference type="PANTHER" id="PTHR24388:SF54">
    <property type="entry name" value="PROTEIN ESCARGOT"/>
    <property type="match status" value="1"/>
</dbReference>
<dbReference type="FunFam" id="3.30.160.60:FF:000693">
    <property type="entry name" value="Snail family zinc finger 1a"/>
    <property type="match status" value="1"/>
</dbReference>
<dbReference type="GO" id="GO:2000177">
    <property type="term" value="P:regulation of neural precursor cell proliferation"/>
    <property type="evidence" value="ECO:0007669"/>
    <property type="project" value="UniProtKB-ARBA"/>
</dbReference>
<dbReference type="PROSITE" id="PS50157">
    <property type="entry name" value="ZINC_FINGER_C2H2_2"/>
    <property type="match status" value="5"/>
</dbReference>
<name>A0AA88HP92_ARTSF</name>
<evidence type="ECO:0000256" key="4">
    <source>
        <dbReference type="ARBA" id="ARBA00022771"/>
    </source>
</evidence>
<evidence type="ECO:0000256" key="1">
    <source>
        <dbReference type="ARBA" id="ARBA00004123"/>
    </source>
</evidence>
<keyword evidence="13" id="KW-1185">Reference proteome</keyword>
<feature type="region of interest" description="Disordered" evidence="10">
    <location>
        <begin position="122"/>
        <end position="142"/>
    </location>
</feature>
<dbReference type="PANTHER" id="PTHR24388">
    <property type="entry name" value="ZINC FINGER PROTEIN"/>
    <property type="match status" value="1"/>
</dbReference>
<keyword evidence="2" id="KW-0479">Metal-binding</keyword>
<proteinExistence type="inferred from homology"/>
<dbReference type="EMBL" id="JAVRJZ010000018">
    <property type="protein sequence ID" value="KAK2708427.1"/>
    <property type="molecule type" value="Genomic_DNA"/>
</dbReference>
<dbReference type="Proteomes" id="UP001187531">
    <property type="component" value="Unassembled WGS sequence"/>
</dbReference>
<dbReference type="FunFam" id="3.30.160.60:FF:000043">
    <property type="entry name" value="Scratch family zinc finger 2"/>
    <property type="match status" value="1"/>
</dbReference>
<dbReference type="GO" id="GO:0005634">
    <property type="term" value="C:nucleus"/>
    <property type="evidence" value="ECO:0007669"/>
    <property type="project" value="UniProtKB-SubCell"/>
</dbReference>
<dbReference type="InterPro" id="IPR013087">
    <property type="entry name" value="Znf_C2H2_type"/>
</dbReference>
<dbReference type="GO" id="GO:0000981">
    <property type="term" value="F:DNA-binding transcription factor activity, RNA polymerase II-specific"/>
    <property type="evidence" value="ECO:0007669"/>
    <property type="project" value="TreeGrafter"/>
</dbReference>
<comment type="similarity">
    <text evidence="8">Belongs to the snail C2H2-type zinc-finger protein family.</text>
</comment>
<dbReference type="GO" id="GO:0055059">
    <property type="term" value="P:asymmetric neuroblast division"/>
    <property type="evidence" value="ECO:0007669"/>
    <property type="project" value="UniProtKB-ARBA"/>
</dbReference>
<feature type="domain" description="C2H2-type" evidence="11">
    <location>
        <begin position="221"/>
        <end position="244"/>
    </location>
</feature>
<evidence type="ECO:0000256" key="3">
    <source>
        <dbReference type="ARBA" id="ARBA00022737"/>
    </source>
</evidence>
<organism evidence="12 13">
    <name type="scientific">Artemia franciscana</name>
    <name type="common">Brine shrimp</name>
    <name type="synonym">Artemia sanfranciscana</name>
    <dbReference type="NCBI Taxonomy" id="6661"/>
    <lineage>
        <taxon>Eukaryota</taxon>
        <taxon>Metazoa</taxon>
        <taxon>Ecdysozoa</taxon>
        <taxon>Arthropoda</taxon>
        <taxon>Crustacea</taxon>
        <taxon>Branchiopoda</taxon>
        <taxon>Anostraca</taxon>
        <taxon>Artemiidae</taxon>
        <taxon>Artemia</taxon>
    </lineage>
</organism>
<sequence>MMDYSMCPLKKRPVIIEENLDSVKEESPLVIAEEDDPQPENLSLKDMSNPEEKPKPKLWTPHTMIEPKSPLEPVNMNTSAFTPWGTGAASFPTAFSPYLPFNFPVAPNYSWARNPEPYPIYQPLSPSRASPTERIGSADSDYPLRLQASLRSREDLYYTRPTSISPNSRASSSEAEDLSTTKIRKTSARYQCPECNKSYSTYCGLTKHQEFHCSSINKKQFSCKNCDKVYVSLGALKMHIRTHTLPCKCDLCGKAFSRPWLLQGHLRTHTGEKPFQCSHCTRSFADRSNLRAHQQTHSDVKRYSCKTCSKTFSRMSLLTKHEDGVCPGLAVMHMGMPQH</sequence>
<gene>
    <name evidence="12" type="ORF">QYM36_014144</name>
</gene>
<dbReference type="SUPFAM" id="SSF57667">
    <property type="entry name" value="beta-beta-alpha zinc fingers"/>
    <property type="match status" value="4"/>
</dbReference>
<evidence type="ECO:0000256" key="6">
    <source>
        <dbReference type="ARBA" id="ARBA00023125"/>
    </source>
</evidence>
<comment type="subcellular location">
    <subcellularLocation>
        <location evidence="1">Nucleus</location>
    </subcellularLocation>
</comment>
<comment type="caution">
    <text evidence="12">The sequence shown here is derived from an EMBL/GenBank/DDBJ whole genome shotgun (WGS) entry which is preliminary data.</text>
</comment>
<feature type="domain" description="C2H2-type" evidence="11">
    <location>
        <begin position="275"/>
        <end position="302"/>
    </location>
</feature>
<feature type="region of interest" description="Disordered" evidence="10">
    <location>
        <begin position="29"/>
        <end position="62"/>
    </location>
</feature>
<dbReference type="Pfam" id="PF00096">
    <property type="entry name" value="zf-C2H2"/>
    <property type="match status" value="5"/>
</dbReference>
<keyword evidence="3" id="KW-0677">Repeat</keyword>
<feature type="domain" description="C2H2-type" evidence="11">
    <location>
        <begin position="190"/>
        <end position="212"/>
    </location>
</feature>
<keyword evidence="4 9" id="KW-0863">Zinc-finger</keyword>
<dbReference type="PROSITE" id="PS00028">
    <property type="entry name" value="ZINC_FINGER_C2H2_1"/>
    <property type="match status" value="4"/>
</dbReference>
<evidence type="ECO:0000256" key="8">
    <source>
        <dbReference type="ARBA" id="ARBA00037948"/>
    </source>
</evidence>
<feature type="region of interest" description="Disordered" evidence="10">
    <location>
        <begin position="160"/>
        <end position="180"/>
    </location>
</feature>
<dbReference type="FunFam" id="3.30.160.60:FF:001114">
    <property type="entry name" value="Zinc finger protein SNAI2"/>
    <property type="match status" value="1"/>
</dbReference>
<protein>
    <recommendedName>
        <fullName evidence="11">C2H2-type domain-containing protein</fullName>
    </recommendedName>
</protein>
<reference evidence="12" key="1">
    <citation type="submission" date="2023-07" db="EMBL/GenBank/DDBJ databases">
        <title>Chromosome-level genome assembly of Artemia franciscana.</title>
        <authorList>
            <person name="Jo E."/>
        </authorList>
    </citation>
    <scope>NUCLEOTIDE SEQUENCE</scope>
    <source>
        <tissue evidence="12">Whole body</tissue>
    </source>
</reference>
<dbReference type="GO" id="GO:0000978">
    <property type="term" value="F:RNA polymerase II cis-regulatory region sequence-specific DNA binding"/>
    <property type="evidence" value="ECO:0007669"/>
    <property type="project" value="TreeGrafter"/>
</dbReference>
<dbReference type="AlphaFoldDB" id="A0AA88HP92"/>
<keyword evidence="6" id="KW-0238">DNA-binding</keyword>
<evidence type="ECO:0000256" key="5">
    <source>
        <dbReference type="ARBA" id="ARBA00022833"/>
    </source>
</evidence>
<evidence type="ECO:0000313" key="12">
    <source>
        <dbReference type="EMBL" id="KAK2708427.1"/>
    </source>
</evidence>
<evidence type="ECO:0000313" key="13">
    <source>
        <dbReference type="Proteomes" id="UP001187531"/>
    </source>
</evidence>
<keyword evidence="5" id="KW-0862">Zinc</keyword>
<dbReference type="Gene3D" id="3.30.160.60">
    <property type="entry name" value="Classic Zinc Finger"/>
    <property type="match status" value="4"/>
</dbReference>
<dbReference type="InterPro" id="IPR036236">
    <property type="entry name" value="Znf_C2H2_sf"/>
</dbReference>
<feature type="domain" description="C2H2-type" evidence="11">
    <location>
        <begin position="303"/>
        <end position="338"/>
    </location>
</feature>
<dbReference type="GO" id="GO:0008270">
    <property type="term" value="F:zinc ion binding"/>
    <property type="evidence" value="ECO:0007669"/>
    <property type="project" value="UniProtKB-KW"/>
</dbReference>
<feature type="domain" description="C2H2-type" evidence="11">
    <location>
        <begin position="247"/>
        <end position="274"/>
    </location>
</feature>